<sequence>MKKIFYLAFLVLALSTKGFADDKNESKEANVSYFAENNFLNKYQAAKDVKWRVTNNFQKAVFTLDGQKLSAFFDSNGEYIATTQYVAADKIPAVGQRRLTKLYNDYKVNEVVRYDFDGEAASPLQMLTGKRFYNTIYFANIKKGNANVLVKITPDGDVSFLKYL</sequence>
<evidence type="ECO:0000256" key="1">
    <source>
        <dbReference type="SAM" id="SignalP"/>
    </source>
</evidence>
<proteinExistence type="predicted"/>
<reference evidence="2 3" key="1">
    <citation type="journal article" date="2013" name="Genome Announc.">
        <title>Draft Genome Sequence of Arcticibacter svalbardensis Strain MN12-7T, a Member of the Family Sphingobacteriaceae Isolated from an Arctic Soil Sample.</title>
        <authorList>
            <person name="Shivaji S."/>
            <person name="Ara S."/>
            <person name="Prasad S."/>
            <person name="Manasa B.P."/>
            <person name="Begum Z."/>
            <person name="Singh A."/>
            <person name="Kumar Pinnaka A."/>
        </authorList>
    </citation>
    <scope>NUCLEOTIDE SEQUENCE [LARGE SCALE GENOMIC DNA]</scope>
    <source>
        <strain evidence="2 3">MN12-7</strain>
    </source>
</reference>
<dbReference type="EMBL" id="AQPN01000076">
    <property type="protein sequence ID" value="EOR94862.1"/>
    <property type="molecule type" value="Genomic_DNA"/>
</dbReference>
<dbReference type="STRING" id="1150600.ADIARSV_1967"/>
<evidence type="ECO:0008006" key="4">
    <source>
        <dbReference type="Google" id="ProtNLM"/>
    </source>
</evidence>
<feature type="chain" id="PRO_5004472271" description="Beta-lactamase-inhibitor-like PepSY-like domain-containing protein" evidence="1">
    <location>
        <begin position="21"/>
        <end position="164"/>
    </location>
</feature>
<comment type="caution">
    <text evidence="2">The sequence shown here is derived from an EMBL/GenBank/DDBJ whole genome shotgun (WGS) entry which is preliminary data.</text>
</comment>
<feature type="signal peptide" evidence="1">
    <location>
        <begin position="1"/>
        <end position="20"/>
    </location>
</feature>
<organism evidence="2 3">
    <name type="scientific">Arcticibacter svalbardensis MN12-7</name>
    <dbReference type="NCBI Taxonomy" id="1150600"/>
    <lineage>
        <taxon>Bacteria</taxon>
        <taxon>Pseudomonadati</taxon>
        <taxon>Bacteroidota</taxon>
        <taxon>Sphingobacteriia</taxon>
        <taxon>Sphingobacteriales</taxon>
        <taxon>Sphingobacteriaceae</taxon>
        <taxon>Arcticibacter</taxon>
    </lineage>
</organism>
<dbReference type="RefSeq" id="WP_016195202.1">
    <property type="nucleotide sequence ID" value="NZ_AQPN01000076.1"/>
</dbReference>
<evidence type="ECO:0000313" key="3">
    <source>
        <dbReference type="Proteomes" id="UP000014174"/>
    </source>
</evidence>
<dbReference type="Gene3D" id="3.10.450.360">
    <property type="match status" value="1"/>
</dbReference>
<dbReference type="OrthoDB" id="669738at2"/>
<dbReference type="eggNOG" id="ENOG50330AS">
    <property type="taxonomic scope" value="Bacteria"/>
</dbReference>
<protein>
    <recommendedName>
        <fullName evidence="4">Beta-lactamase-inhibitor-like PepSY-like domain-containing protein</fullName>
    </recommendedName>
</protein>
<dbReference type="SUPFAM" id="SSF160574">
    <property type="entry name" value="BT0923-like"/>
    <property type="match status" value="1"/>
</dbReference>
<dbReference type="Proteomes" id="UP000014174">
    <property type="component" value="Unassembled WGS sequence"/>
</dbReference>
<keyword evidence="3" id="KW-1185">Reference proteome</keyword>
<accession>R9GSM0</accession>
<evidence type="ECO:0000313" key="2">
    <source>
        <dbReference type="EMBL" id="EOR94862.1"/>
    </source>
</evidence>
<keyword evidence="1" id="KW-0732">Signal</keyword>
<dbReference type="AlphaFoldDB" id="R9GSM0"/>
<gene>
    <name evidence="2" type="ORF">ADIARSV_1967</name>
</gene>
<name>R9GSM0_9SPHI</name>